<feature type="region of interest" description="Disordered" evidence="1">
    <location>
        <begin position="469"/>
        <end position="488"/>
    </location>
</feature>
<sequence>MTVLWPRCSTVHGCTGRAVGGFGSCPAHLRPAEVDRFVGGLRPGDDLDLRGVTVPAWLLDALLDALTGPDGRPHLGRTRFDGAILPAHAALRGACVEGDSSFDGACFLGGASFYDARFFGNVSFRGARFGGNASFHGARFHRHASFEEAVFASDAVFGEAGWHADASFRRAVFIGAACFDRASFGRDAAMQGACFGAALSFRRVHVTRHARFERARFRRGLWLGPLVAGGTVALTDAAAHGCLRLHATARRVTARAMTVHGGADIRLRYADVDLEGAAFDGTLHVRSLPQPIHGLAEPAWTGPATARLLSLREVTATGFHLSDVDLRTCGFLGLARPDLLRLSGDCPFATVPARHRGRRRPWPGRRGRAVLAEDLDRRTVHDGDRLDALYLALARATADSGRGRLARDFRYGALEIRRHSAPGPWHRLALHLLWLTSGYGLRASRALVWLAVIAALVCGGVTLARHGDHHRSAAHSRGHRPTTATRHT</sequence>
<dbReference type="EMBL" id="JBHTGP010000003">
    <property type="protein sequence ID" value="MFD0684162.1"/>
    <property type="molecule type" value="Genomic_DNA"/>
</dbReference>
<proteinExistence type="predicted"/>
<dbReference type="Proteomes" id="UP001597063">
    <property type="component" value="Unassembled WGS sequence"/>
</dbReference>
<gene>
    <name evidence="2" type="ORF">ACFQZM_06625</name>
</gene>
<organism evidence="2 3">
    <name type="scientific">Actinomadura fibrosa</name>
    <dbReference type="NCBI Taxonomy" id="111802"/>
    <lineage>
        <taxon>Bacteria</taxon>
        <taxon>Bacillati</taxon>
        <taxon>Actinomycetota</taxon>
        <taxon>Actinomycetes</taxon>
        <taxon>Streptosporangiales</taxon>
        <taxon>Thermomonosporaceae</taxon>
        <taxon>Actinomadura</taxon>
    </lineage>
</organism>
<name>A0ABW2XDR9_9ACTN</name>
<evidence type="ECO:0000313" key="3">
    <source>
        <dbReference type="Proteomes" id="UP001597063"/>
    </source>
</evidence>
<keyword evidence="3" id="KW-1185">Reference proteome</keyword>
<dbReference type="RefSeq" id="WP_165502733.1">
    <property type="nucleotide sequence ID" value="NZ_CAACUY010000014.1"/>
</dbReference>
<protein>
    <submittedName>
        <fullName evidence="2">Pentapeptide repeat-containing protein</fullName>
    </submittedName>
</protein>
<accession>A0ABW2XDR9</accession>
<dbReference type="Pfam" id="PF13576">
    <property type="entry name" value="Pentapeptide_3"/>
    <property type="match status" value="1"/>
</dbReference>
<dbReference type="InterPro" id="IPR001646">
    <property type="entry name" value="5peptide_repeat"/>
</dbReference>
<comment type="caution">
    <text evidence="2">The sequence shown here is derived from an EMBL/GenBank/DDBJ whole genome shotgun (WGS) entry which is preliminary data.</text>
</comment>
<evidence type="ECO:0000313" key="2">
    <source>
        <dbReference type="EMBL" id="MFD0684162.1"/>
    </source>
</evidence>
<evidence type="ECO:0000256" key="1">
    <source>
        <dbReference type="SAM" id="MobiDB-lite"/>
    </source>
</evidence>
<reference evidence="3" key="1">
    <citation type="journal article" date="2019" name="Int. J. Syst. Evol. Microbiol.">
        <title>The Global Catalogue of Microorganisms (GCM) 10K type strain sequencing project: providing services to taxonomists for standard genome sequencing and annotation.</title>
        <authorList>
            <consortium name="The Broad Institute Genomics Platform"/>
            <consortium name="The Broad Institute Genome Sequencing Center for Infectious Disease"/>
            <person name="Wu L."/>
            <person name="Ma J."/>
        </authorList>
    </citation>
    <scope>NUCLEOTIDE SEQUENCE [LARGE SCALE GENOMIC DNA]</scope>
    <source>
        <strain evidence="3">JCM 9371</strain>
    </source>
</reference>